<accession>A0AAE2RD41</accession>
<dbReference type="AlphaFoldDB" id="A0AAE2RD41"/>
<organism evidence="1 2">
    <name type="scientific">Agrobacterium vitis</name>
    <name type="common">Rhizobium vitis</name>
    <dbReference type="NCBI Taxonomy" id="373"/>
    <lineage>
        <taxon>Bacteria</taxon>
        <taxon>Pseudomonadati</taxon>
        <taxon>Pseudomonadota</taxon>
        <taxon>Alphaproteobacteria</taxon>
        <taxon>Hyphomicrobiales</taxon>
        <taxon>Rhizobiaceae</taxon>
        <taxon>Rhizobium/Agrobacterium group</taxon>
        <taxon>Agrobacterium</taxon>
    </lineage>
</organism>
<name>A0AAE2RD41_AGRVI</name>
<sequence>MNSIRFIIFQLNRVRHIFNVANSIFSLKTDGKYRKQKEGVLIFFDPVFYLNTYIDVHASGIDPIYHYVANGWKEGRSPFQYFNVQSFTKAHPRLEALNVDLAEACIRLYGSYAWQSHIECFGIATDLSLPVSFTSAERRRLRKKWTRYRDFFDAEFYLKEYPDAAATPAGAFMHYMHWGFSEDRQPRADFDGYYYRKANGLRRGQNPFRHCIESMEVGQKFPANVESRPGVQLFSKPPFSEDITINSSNPVALQLSLCIHVHCFYVELFDEIVDRLQCLTLPFYLVVTVCNESDAEVVENLLVDFNQRQNTHILVVENRGRDIAPFLIDASPIWRKSDLVLHLHTKRSPHIAWGDNWRRYLFDQTIGYEPLLKGIIDQFQDRGDVGMMYPENFSMIKHFTEEEQNKDAIRYIAQKFRLECSFEALGEYAAGSMAFYRVKALASVLEYDSLENLFGPEKGQLDGTAAHVLERLLPEMVRLNGFETQPYFLIDAEAAGLRTQRCGNDAKSRQAKQ</sequence>
<dbReference type="Proteomes" id="UP000655037">
    <property type="component" value="Unassembled WGS sequence"/>
</dbReference>
<reference evidence="1" key="1">
    <citation type="submission" date="2020-11" db="EMBL/GenBank/DDBJ databases">
        <title>Agrobacterium vitis strain K377 genome.</title>
        <authorList>
            <person name="Xi H."/>
        </authorList>
    </citation>
    <scope>NUCLEOTIDE SEQUENCE</scope>
    <source>
        <strain evidence="1">K377</strain>
    </source>
</reference>
<proteinExistence type="predicted"/>
<protein>
    <recommendedName>
        <fullName evidence="3">Rhamnan synthesis protein F</fullName>
    </recommendedName>
</protein>
<dbReference type="InterPro" id="IPR007739">
    <property type="entry name" value="RgpF"/>
</dbReference>
<dbReference type="EMBL" id="JACXXJ020000005">
    <property type="protein sequence ID" value="MBF2716243.1"/>
    <property type="molecule type" value="Genomic_DNA"/>
</dbReference>
<dbReference type="RefSeq" id="WP_156538670.1">
    <property type="nucleotide sequence ID" value="NZ_JACXXJ020000005.1"/>
</dbReference>
<comment type="caution">
    <text evidence="1">The sequence shown here is derived from an EMBL/GenBank/DDBJ whole genome shotgun (WGS) entry which is preliminary data.</text>
</comment>
<evidence type="ECO:0000313" key="1">
    <source>
        <dbReference type="EMBL" id="MBF2716243.1"/>
    </source>
</evidence>
<evidence type="ECO:0000313" key="2">
    <source>
        <dbReference type="Proteomes" id="UP000655037"/>
    </source>
</evidence>
<evidence type="ECO:0008006" key="3">
    <source>
        <dbReference type="Google" id="ProtNLM"/>
    </source>
</evidence>
<dbReference type="Pfam" id="PF05045">
    <property type="entry name" value="RgpF"/>
    <property type="match status" value="1"/>
</dbReference>
<gene>
    <name evidence="1" type="ORF">IEI95_018685</name>
</gene>